<dbReference type="PROSITE" id="PS00383">
    <property type="entry name" value="TYR_PHOSPHATASE_1"/>
    <property type="match status" value="1"/>
</dbReference>
<dbReference type="GO" id="GO:0004725">
    <property type="term" value="F:protein tyrosine phosphatase activity"/>
    <property type="evidence" value="ECO:0007669"/>
    <property type="project" value="InterPro"/>
</dbReference>
<evidence type="ECO:0000313" key="8">
    <source>
        <dbReference type="Proteomes" id="UP001221898"/>
    </source>
</evidence>
<feature type="region of interest" description="Disordered" evidence="4">
    <location>
        <begin position="295"/>
        <end position="365"/>
    </location>
</feature>
<evidence type="ECO:0000259" key="6">
    <source>
        <dbReference type="PROSITE" id="PS50056"/>
    </source>
</evidence>
<feature type="domain" description="Tyrosine-protein phosphatase" evidence="5">
    <location>
        <begin position="29"/>
        <end position="288"/>
    </location>
</feature>
<keyword evidence="2" id="KW-0472">Membrane</keyword>
<dbReference type="SMART" id="SM00194">
    <property type="entry name" value="PTPc"/>
    <property type="match status" value="1"/>
</dbReference>
<evidence type="ECO:0000259" key="5">
    <source>
        <dbReference type="PROSITE" id="PS50055"/>
    </source>
</evidence>
<dbReference type="Gene3D" id="3.90.190.10">
    <property type="entry name" value="Protein tyrosine phosphatase superfamily"/>
    <property type="match status" value="1"/>
</dbReference>
<accession>A0AAD7S2I4</accession>
<gene>
    <name evidence="7" type="ORF">AAFF_G00041030</name>
</gene>
<evidence type="ECO:0000256" key="3">
    <source>
        <dbReference type="ARBA" id="ARBA00023180"/>
    </source>
</evidence>
<evidence type="ECO:0000313" key="7">
    <source>
        <dbReference type="EMBL" id="KAJ8394748.1"/>
    </source>
</evidence>
<dbReference type="InterPro" id="IPR029021">
    <property type="entry name" value="Prot-tyrosine_phosphatase-like"/>
</dbReference>
<dbReference type="GO" id="GO:0016020">
    <property type="term" value="C:membrane"/>
    <property type="evidence" value="ECO:0007669"/>
    <property type="project" value="UniProtKB-SubCell"/>
</dbReference>
<dbReference type="PANTHER" id="PTHR46957">
    <property type="entry name" value="CYTOKINE RECEPTOR"/>
    <property type="match status" value="1"/>
</dbReference>
<dbReference type="Proteomes" id="UP001221898">
    <property type="component" value="Unassembled WGS sequence"/>
</dbReference>
<evidence type="ECO:0000256" key="2">
    <source>
        <dbReference type="ARBA" id="ARBA00022989"/>
    </source>
</evidence>
<dbReference type="InterPro" id="IPR050713">
    <property type="entry name" value="RTP_Phos/Ushers"/>
</dbReference>
<dbReference type="InterPro" id="IPR000387">
    <property type="entry name" value="Tyr_Pase_dom"/>
</dbReference>
<dbReference type="Pfam" id="PF00102">
    <property type="entry name" value="Y_phosphatase"/>
    <property type="match status" value="1"/>
</dbReference>
<keyword evidence="8" id="KW-1185">Reference proteome</keyword>
<proteinExistence type="predicted"/>
<dbReference type="InterPro" id="IPR000242">
    <property type="entry name" value="PTP_cat"/>
</dbReference>
<organism evidence="7 8">
    <name type="scientific">Aldrovandia affinis</name>
    <dbReference type="NCBI Taxonomy" id="143900"/>
    <lineage>
        <taxon>Eukaryota</taxon>
        <taxon>Metazoa</taxon>
        <taxon>Chordata</taxon>
        <taxon>Craniata</taxon>
        <taxon>Vertebrata</taxon>
        <taxon>Euteleostomi</taxon>
        <taxon>Actinopterygii</taxon>
        <taxon>Neopterygii</taxon>
        <taxon>Teleostei</taxon>
        <taxon>Notacanthiformes</taxon>
        <taxon>Halosauridae</taxon>
        <taxon>Aldrovandia</taxon>
    </lineage>
</organism>
<dbReference type="InterPro" id="IPR003595">
    <property type="entry name" value="Tyr_Pase_cat"/>
</dbReference>
<keyword evidence="2" id="KW-1133">Transmembrane helix</keyword>
<dbReference type="EMBL" id="JAINUG010000122">
    <property type="protein sequence ID" value="KAJ8394748.1"/>
    <property type="molecule type" value="Genomic_DNA"/>
</dbReference>
<dbReference type="PANTHER" id="PTHR46957:SF3">
    <property type="entry name" value="CYTOKINE RECEPTOR"/>
    <property type="match status" value="1"/>
</dbReference>
<dbReference type="PRINTS" id="PR00700">
    <property type="entry name" value="PRTYPHPHTASE"/>
</dbReference>
<reference evidence="7" key="1">
    <citation type="journal article" date="2023" name="Science">
        <title>Genome structures resolve the early diversification of teleost fishes.</title>
        <authorList>
            <person name="Parey E."/>
            <person name="Louis A."/>
            <person name="Montfort J."/>
            <person name="Bouchez O."/>
            <person name="Roques C."/>
            <person name="Iampietro C."/>
            <person name="Lluch J."/>
            <person name="Castinel A."/>
            <person name="Donnadieu C."/>
            <person name="Desvignes T."/>
            <person name="Floi Bucao C."/>
            <person name="Jouanno E."/>
            <person name="Wen M."/>
            <person name="Mejri S."/>
            <person name="Dirks R."/>
            <person name="Jansen H."/>
            <person name="Henkel C."/>
            <person name="Chen W.J."/>
            <person name="Zahm M."/>
            <person name="Cabau C."/>
            <person name="Klopp C."/>
            <person name="Thompson A.W."/>
            <person name="Robinson-Rechavi M."/>
            <person name="Braasch I."/>
            <person name="Lecointre G."/>
            <person name="Bobe J."/>
            <person name="Postlethwait J.H."/>
            <person name="Berthelot C."/>
            <person name="Roest Crollius H."/>
            <person name="Guiguen Y."/>
        </authorList>
    </citation>
    <scope>NUCLEOTIDE SEQUENCE</scope>
    <source>
        <strain evidence="7">NC1722</strain>
    </source>
</reference>
<dbReference type="SUPFAM" id="SSF52799">
    <property type="entry name" value="(Phosphotyrosine protein) phosphatases II"/>
    <property type="match status" value="1"/>
</dbReference>
<evidence type="ECO:0000256" key="1">
    <source>
        <dbReference type="ARBA" id="ARBA00022692"/>
    </source>
</evidence>
<name>A0AAD7S2I4_9TELE</name>
<feature type="compositionally biased region" description="Basic and acidic residues" evidence="4">
    <location>
        <begin position="308"/>
        <end position="334"/>
    </location>
</feature>
<protein>
    <submittedName>
        <fullName evidence="7">Uncharacterized protein</fullName>
    </submittedName>
</protein>
<feature type="domain" description="Tyrosine specific protein phosphatases" evidence="6">
    <location>
        <begin position="206"/>
        <end position="279"/>
    </location>
</feature>
<keyword evidence="1" id="KW-0812">Transmembrane</keyword>
<dbReference type="AlphaFoldDB" id="A0AAD7S2I4"/>
<dbReference type="InterPro" id="IPR016130">
    <property type="entry name" value="Tyr_Pase_AS"/>
</dbReference>
<keyword evidence="3" id="KW-0325">Glycoprotein</keyword>
<comment type="caution">
    <text evidence="7">The sequence shown here is derived from an EMBL/GenBank/DDBJ whole genome shotgun (WGS) entry which is preliminary data.</text>
</comment>
<evidence type="ECO:0000256" key="4">
    <source>
        <dbReference type="SAM" id="MobiDB-lite"/>
    </source>
</evidence>
<dbReference type="SMART" id="SM00404">
    <property type="entry name" value="PTPc_motif"/>
    <property type="match status" value="1"/>
</dbReference>
<dbReference type="PROSITE" id="PS50055">
    <property type="entry name" value="TYR_PHOSPHATASE_PTP"/>
    <property type="match status" value="1"/>
</dbReference>
<dbReference type="PROSITE" id="PS50056">
    <property type="entry name" value="TYR_PHOSPHATASE_2"/>
    <property type="match status" value="1"/>
</dbReference>
<sequence>MKRVSSRTHMLQTLQLRCQALGNEDNAGYRREFEGLNNVGQELSTRAADLDVNKSKNRYQHILPYDQTRVRLALLNSQLHSDYINANYVPGGASEHDFICTQGPLRNTQVDFWRMVWEQNVRVVVMVTACKENGRVLCEPYWPQERVTVCYGAVQVTTLYQRRGPDSFITTIHLRHMGSPVERSITHYHYPGWADRGIPRNPATLCAFAALVQKHLESIPRIGPTIIHCSAGIGRSGTFVALLWLMQLCVRGVSPDVKAVVHDLRRHRMMLVQNLEQYMLIHNCLMHWLREETSGHRPRATPDSRGLQSEKEKEARRTSQDGSRRAREDQDKQRQHGQRQGQGAAHKLHPGNFLRKLMPNLSQKP</sequence>